<dbReference type="OrthoDB" id="179763at2"/>
<dbReference type="GO" id="GO:0004305">
    <property type="term" value="F:ethanolamine kinase activity"/>
    <property type="evidence" value="ECO:0007669"/>
    <property type="project" value="TreeGrafter"/>
</dbReference>
<dbReference type="InterPro" id="IPR002575">
    <property type="entry name" value="Aminoglycoside_PTrfase"/>
</dbReference>
<keyword evidence="2" id="KW-0418">Kinase</keyword>
<reference evidence="3" key="1">
    <citation type="submission" date="2017-02" db="EMBL/GenBank/DDBJ databases">
        <authorList>
            <person name="Varghese N."/>
            <person name="Submissions S."/>
        </authorList>
    </citation>
    <scope>NUCLEOTIDE SEQUENCE [LARGE SCALE GENOMIC DNA]</scope>
    <source>
        <strain evidence="3">DSM 22720</strain>
    </source>
</reference>
<sequence length="281" mass="31809">MPNIENEKAALVSLLQPYLIVDNVEALVGGLSNLCMKVTDDSGKSYVWRPNGHSTDAFGLNRATEYEALTFASKVGIASAPAYLLDEGLLNPWVDGEMLQSAEFDLTARLLADVHALPPMSLHFDPFVKGAYYYSQLTPSSVDRSISQIHTYFQNHVFVSGLPLTTCHYDLGYYNVIRTPEGSVSLIDWEYAALGDPAMDIVMTSLANGFELETLVDRYCQIKGIADKERWLMHCQRWLPVADYLGVLWYALGYELYGLDIYKERKHFFQRKVEDYIQNHP</sequence>
<dbReference type="GO" id="GO:0005737">
    <property type="term" value="C:cytoplasm"/>
    <property type="evidence" value="ECO:0007669"/>
    <property type="project" value="TreeGrafter"/>
</dbReference>
<feature type="domain" description="Aminoglycoside phosphotransferase" evidence="1">
    <location>
        <begin position="25"/>
        <end position="227"/>
    </location>
</feature>
<dbReference type="Gene3D" id="3.90.1200.10">
    <property type="match status" value="1"/>
</dbReference>
<accession>A0A1T4UQX8</accession>
<dbReference type="EMBL" id="FUXU01000024">
    <property type="protein sequence ID" value="SKA54821.1"/>
    <property type="molecule type" value="Genomic_DNA"/>
</dbReference>
<dbReference type="Gene3D" id="3.30.200.20">
    <property type="entry name" value="Phosphorylase Kinase, domain 1"/>
    <property type="match status" value="1"/>
</dbReference>
<dbReference type="InterPro" id="IPR011009">
    <property type="entry name" value="Kinase-like_dom_sf"/>
</dbReference>
<organism evidence="2 3">
    <name type="scientific">Enterovibrio nigricans DSM 22720</name>
    <dbReference type="NCBI Taxonomy" id="1121868"/>
    <lineage>
        <taxon>Bacteria</taxon>
        <taxon>Pseudomonadati</taxon>
        <taxon>Pseudomonadota</taxon>
        <taxon>Gammaproteobacteria</taxon>
        <taxon>Vibrionales</taxon>
        <taxon>Vibrionaceae</taxon>
        <taxon>Enterovibrio</taxon>
    </lineage>
</organism>
<keyword evidence="2" id="KW-0808">Transferase</keyword>
<name>A0A1T4UQX8_9GAMM</name>
<protein>
    <submittedName>
        <fullName evidence="2">Thiamine kinase</fullName>
    </submittedName>
</protein>
<evidence type="ECO:0000313" key="2">
    <source>
        <dbReference type="EMBL" id="SKA54821.1"/>
    </source>
</evidence>
<dbReference type="Proteomes" id="UP000190162">
    <property type="component" value="Unassembled WGS sequence"/>
</dbReference>
<evidence type="ECO:0000259" key="1">
    <source>
        <dbReference type="Pfam" id="PF01636"/>
    </source>
</evidence>
<evidence type="ECO:0000313" key="3">
    <source>
        <dbReference type="Proteomes" id="UP000190162"/>
    </source>
</evidence>
<dbReference type="SUPFAM" id="SSF56112">
    <property type="entry name" value="Protein kinase-like (PK-like)"/>
    <property type="match status" value="1"/>
</dbReference>
<dbReference type="CDD" id="cd05151">
    <property type="entry name" value="ChoK-like"/>
    <property type="match status" value="1"/>
</dbReference>
<dbReference type="Pfam" id="PF01636">
    <property type="entry name" value="APH"/>
    <property type="match status" value="1"/>
</dbReference>
<dbReference type="RefSeq" id="WP_078752581.1">
    <property type="nucleotide sequence ID" value="NZ_FUXU01000024.1"/>
</dbReference>
<dbReference type="GO" id="GO:0006646">
    <property type="term" value="P:phosphatidylethanolamine biosynthetic process"/>
    <property type="evidence" value="ECO:0007669"/>
    <property type="project" value="TreeGrafter"/>
</dbReference>
<dbReference type="PANTHER" id="PTHR22603">
    <property type="entry name" value="CHOLINE/ETHANOALAMINE KINASE"/>
    <property type="match status" value="1"/>
</dbReference>
<gene>
    <name evidence="2" type="ORF">SAMN02745132_02217</name>
</gene>
<keyword evidence="3" id="KW-1185">Reference proteome</keyword>
<dbReference type="PANTHER" id="PTHR22603:SF66">
    <property type="entry name" value="ETHANOLAMINE KINASE"/>
    <property type="match status" value="1"/>
</dbReference>
<dbReference type="AlphaFoldDB" id="A0A1T4UQX8"/>
<proteinExistence type="predicted"/>